<dbReference type="PANTHER" id="PTHR32125:SF4">
    <property type="entry name" value="2-C-METHYL-D-ERYTHRITOL 4-PHOSPHATE CYTIDYLYLTRANSFERASE, CHLOROPLASTIC"/>
    <property type="match status" value="1"/>
</dbReference>
<dbReference type="InterPro" id="IPR029044">
    <property type="entry name" value="Nucleotide-diphossugar_trans"/>
</dbReference>
<feature type="site" description="Transition state stabilizer" evidence="4">
    <location>
        <position position="24"/>
    </location>
</feature>
<protein>
    <recommendedName>
        <fullName evidence="4">2-C-methyl-D-erythritol 4-phosphate cytidylyltransferase</fullName>
        <ecNumber evidence="4">2.7.7.60</ecNumber>
    </recommendedName>
    <alternativeName>
        <fullName evidence="4">4-diphosphocytidyl-2C-methyl-D-erythritol synthase</fullName>
    </alternativeName>
    <alternativeName>
        <fullName evidence="4">MEP cytidylyltransferase</fullName>
        <shortName evidence="4">MCT</shortName>
    </alternativeName>
</protein>
<keyword evidence="1 4" id="KW-0808">Transferase</keyword>
<keyword evidence="6" id="KW-1185">Reference proteome</keyword>
<proteinExistence type="inferred from homology"/>
<name>C6LIV4_9FIRM</name>
<dbReference type="Pfam" id="PF01128">
    <property type="entry name" value="IspD"/>
    <property type="match status" value="1"/>
</dbReference>
<feature type="site" description="Positions MEP for the nucleophilic attack" evidence="4">
    <location>
        <position position="219"/>
    </location>
</feature>
<dbReference type="eggNOG" id="COG1211">
    <property type="taxonomic scope" value="Bacteria"/>
</dbReference>
<comment type="function">
    <text evidence="4">Catalyzes the formation of 4-diphosphocytidyl-2-C-methyl-D-erythritol from CTP and 2-C-methyl-D-erythritol 4-phosphate (MEP).</text>
</comment>
<comment type="pathway">
    <text evidence="4">Isoprenoid biosynthesis; isopentenyl diphosphate biosynthesis via DXP pathway; isopentenyl diphosphate from 1-deoxy-D-xylulose 5-phosphate: step 2/6.</text>
</comment>
<accession>C6LIV4</accession>
<keyword evidence="2 4" id="KW-0548">Nucleotidyltransferase</keyword>
<dbReference type="GO" id="GO:0019288">
    <property type="term" value="P:isopentenyl diphosphate biosynthetic process, methylerythritol 4-phosphate pathway"/>
    <property type="evidence" value="ECO:0007669"/>
    <property type="project" value="UniProtKB-UniRule"/>
</dbReference>
<dbReference type="OrthoDB" id="9806837at2"/>
<dbReference type="RefSeq" id="WP_006863353.1">
    <property type="nucleotide sequence ID" value="NZ_ACCL02000018.1"/>
</dbReference>
<dbReference type="Proteomes" id="UP000005561">
    <property type="component" value="Unassembled WGS sequence"/>
</dbReference>
<dbReference type="HAMAP" id="MF_00108">
    <property type="entry name" value="IspD"/>
    <property type="match status" value="1"/>
</dbReference>
<dbReference type="STRING" id="168384.SAMN05660368_03017"/>
<dbReference type="AlphaFoldDB" id="C6LIV4"/>
<evidence type="ECO:0000256" key="2">
    <source>
        <dbReference type="ARBA" id="ARBA00022695"/>
    </source>
</evidence>
<organism evidence="5 6">
    <name type="scientific">Marvinbryantia formatexigens DSM 14469</name>
    <dbReference type="NCBI Taxonomy" id="478749"/>
    <lineage>
        <taxon>Bacteria</taxon>
        <taxon>Bacillati</taxon>
        <taxon>Bacillota</taxon>
        <taxon>Clostridia</taxon>
        <taxon>Lachnospirales</taxon>
        <taxon>Lachnospiraceae</taxon>
        <taxon>Marvinbryantia</taxon>
    </lineage>
</organism>
<comment type="caution">
    <text evidence="5">The sequence shown here is derived from an EMBL/GenBank/DDBJ whole genome shotgun (WGS) entry which is preliminary data.</text>
</comment>
<dbReference type="InterPro" id="IPR050088">
    <property type="entry name" value="IspD/TarI_cytidylyltransf_bact"/>
</dbReference>
<dbReference type="InterPro" id="IPR034683">
    <property type="entry name" value="IspD/TarI"/>
</dbReference>
<feature type="site" description="Positions MEP for the nucleophilic attack" evidence="4">
    <location>
        <position position="157"/>
    </location>
</feature>
<dbReference type="PANTHER" id="PTHR32125">
    <property type="entry name" value="2-C-METHYL-D-ERYTHRITOL 4-PHOSPHATE CYTIDYLYLTRANSFERASE, CHLOROPLASTIC"/>
    <property type="match status" value="1"/>
</dbReference>
<reference evidence="5" key="1">
    <citation type="submission" date="2009-07" db="EMBL/GenBank/DDBJ databases">
        <authorList>
            <person name="Weinstock G."/>
            <person name="Sodergren E."/>
            <person name="Clifton S."/>
            <person name="Fulton L."/>
            <person name="Fulton B."/>
            <person name="Courtney L."/>
            <person name="Fronick C."/>
            <person name="Harrison M."/>
            <person name="Strong C."/>
            <person name="Farmer C."/>
            <person name="Delahaunty K."/>
            <person name="Markovic C."/>
            <person name="Hall O."/>
            <person name="Minx P."/>
            <person name="Tomlinson C."/>
            <person name="Mitreva M."/>
            <person name="Nelson J."/>
            <person name="Hou S."/>
            <person name="Wollam A."/>
            <person name="Pepin K.H."/>
            <person name="Johnson M."/>
            <person name="Bhonagiri V."/>
            <person name="Nash W.E."/>
            <person name="Warren W."/>
            <person name="Chinwalla A."/>
            <person name="Mardis E.R."/>
            <person name="Wilson R.K."/>
        </authorList>
    </citation>
    <scope>NUCLEOTIDE SEQUENCE [LARGE SCALE GENOMIC DNA]</scope>
    <source>
        <strain evidence="5">DSM 14469</strain>
    </source>
</reference>
<dbReference type="NCBIfam" id="TIGR00453">
    <property type="entry name" value="ispD"/>
    <property type="match status" value="1"/>
</dbReference>
<dbReference type="EC" id="2.7.7.60" evidence="4"/>
<evidence type="ECO:0000256" key="4">
    <source>
        <dbReference type="HAMAP-Rule" id="MF_00108"/>
    </source>
</evidence>
<evidence type="ECO:0000313" key="5">
    <source>
        <dbReference type="EMBL" id="EET59493.1"/>
    </source>
</evidence>
<gene>
    <name evidence="4 5" type="primary">ispD</name>
    <name evidence="5" type="ORF">BRYFOR_08585</name>
</gene>
<comment type="similarity">
    <text evidence="4">Belongs to the IspD/TarI cytidylyltransferase family. IspD subfamily.</text>
</comment>
<dbReference type="EMBL" id="ACCL02000018">
    <property type="protein sequence ID" value="EET59493.1"/>
    <property type="molecule type" value="Genomic_DNA"/>
</dbReference>
<evidence type="ECO:0000313" key="6">
    <source>
        <dbReference type="Proteomes" id="UP000005561"/>
    </source>
</evidence>
<dbReference type="Gene3D" id="3.90.550.10">
    <property type="entry name" value="Spore Coat Polysaccharide Biosynthesis Protein SpsA, Chain A"/>
    <property type="match status" value="1"/>
</dbReference>
<dbReference type="FunFam" id="3.90.550.10:FF:000003">
    <property type="entry name" value="2-C-methyl-D-erythritol 4-phosphate cytidylyltransferase"/>
    <property type="match status" value="1"/>
</dbReference>
<evidence type="ECO:0000256" key="1">
    <source>
        <dbReference type="ARBA" id="ARBA00022679"/>
    </source>
</evidence>
<dbReference type="SUPFAM" id="SSF53448">
    <property type="entry name" value="Nucleotide-diphospho-sugar transferases"/>
    <property type="match status" value="1"/>
</dbReference>
<dbReference type="InterPro" id="IPR001228">
    <property type="entry name" value="IspD"/>
</dbReference>
<sequence length="244" mass="27495">MKEKNVAVVLSAGQGKRMHSKMAKQYLMIEGMPVIWYSLQAFEECPFIDEVILVAGEADMAYCREQIVEKYGFRKVRRIVAGGKERYHSVYNGLLAIQEDCSYVYIHDGARPFLTQEILERAREAVLIHQACVVGMPVKDTIKICDEAGFGIQTPDRSALWQVQTPQVFSYSLIRGSYELLMEALQKGMEGTVTDDAMVVERMTDCKVKLVEGSYSNIKITTPEDLAVAGSLVLLLRAEKNRKK</sequence>
<keyword evidence="3 4" id="KW-0414">Isoprene biosynthesis</keyword>
<dbReference type="CDD" id="cd02516">
    <property type="entry name" value="CDP-ME_synthetase"/>
    <property type="match status" value="1"/>
</dbReference>
<dbReference type="GO" id="GO:0050518">
    <property type="term" value="F:2-C-methyl-D-erythritol 4-phosphate cytidylyltransferase activity"/>
    <property type="evidence" value="ECO:0007669"/>
    <property type="project" value="UniProtKB-UniRule"/>
</dbReference>
<comment type="catalytic activity">
    <reaction evidence="4">
        <text>2-C-methyl-D-erythritol 4-phosphate + CTP + H(+) = 4-CDP-2-C-methyl-D-erythritol + diphosphate</text>
        <dbReference type="Rhea" id="RHEA:13429"/>
        <dbReference type="ChEBI" id="CHEBI:15378"/>
        <dbReference type="ChEBI" id="CHEBI:33019"/>
        <dbReference type="ChEBI" id="CHEBI:37563"/>
        <dbReference type="ChEBI" id="CHEBI:57823"/>
        <dbReference type="ChEBI" id="CHEBI:58262"/>
        <dbReference type="EC" id="2.7.7.60"/>
    </reaction>
</comment>
<dbReference type="UniPathway" id="UPA00056">
    <property type="reaction ID" value="UER00093"/>
</dbReference>
<evidence type="ECO:0000256" key="3">
    <source>
        <dbReference type="ARBA" id="ARBA00023229"/>
    </source>
</evidence>
<feature type="site" description="Transition state stabilizer" evidence="4">
    <location>
        <position position="17"/>
    </location>
</feature>